<dbReference type="PATRIC" id="fig|60890.4.peg.692"/>
<dbReference type="RefSeq" id="WP_082995989.1">
    <property type="nucleotide sequence ID" value="NZ_CP015124.1"/>
</dbReference>
<dbReference type="GO" id="GO:0047617">
    <property type="term" value="F:fatty acyl-CoA hydrolase activity"/>
    <property type="evidence" value="ECO:0007669"/>
    <property type="project" value="InterPro"/>
</dbReference>
<evidence type="ECO:0000313" key="4">
    <source>
        <dbReference type="EMBL" id="ANP35637.1"/>
    </source>
</evidence>
<dbReference type="AlphaFoldDB" id="A0A1B0ZNA4"/>
<dbReference type="EMBL" id="CP015124">
    <property type="protein sequence ID" value="ANP35637.1"/>
    <property type="molecule type" value="Genomic_DNA"/>
</dbReference>
<dbReference type="Gene3D" id="3.10.129.10">
    <property type="entry name" value="Hotdog Thioesterase"/>
    <property type="match status" value="1"/>
</dbReference>
<reference evidence="4 5" key="1">
    <citation type="submission" date="2016-04" db="EMBL/GenBank/DDBJ databases">
        <authorList>
            <person name="Evans L.H."/>
            <person name="Alamgir A."/>
            <person name="Owens N."/>
            <person name="Weber N.D."/>
            <person name="Virtaneva K."/>
            <person name="Barbian K."/>
            <person name="Babar A."/>
            <person name="Rosenke K."/>
        </authorList>
    </citation>
    <scope>NUCLEOTIDE SEQUENCE [LARGE SCALE GENOMIC DNA]</scope>
    <source>
        <strain evidence="4 5">JL2886</strain>
    </source>
</reference>
<dbReference type="CDD" id="cd03443">
    <property type="entry name" value="PaaI_thioesterase"/>
    <property type="match status" value="1"/>
</dbReference>
<dbReference type="Proteomes" id="UP000092565">
    <property type="component" value="Chromosome"/>
</dbReference>
<organism evidence="4 5">
    <name type="scientific">Phaeobacter gallaeciensis</name>
    <dbReference type="NCBI Taxonomy" id="60890"/>
    <lineage>
        <taxon>Bacteria</taxon>
        <taxon>Pseudomonadati</taxon>
        <taxon>Pseudomonadota</taxon>
        <taxon>Alphaproteobacteria</taxon>
        <taxon>Rhodobacterales</taxon>
        <taxon>Roseobacteraceae</taxon>
        <taxon>Phaeobacter</taxon>
    </lineage>
</organism>
<dbReference type="Pfam" id="PF03061">
    <property type="entry name" value="4HBT"/>
    <property type="match status" value="1"/>
</dbReference>
<dbReference type="OrthoDB" id="8588611at2"/>
<dbReference type="PANTHER" id="PTHR21660">
    <property type="entry name" value="THIOESTERASE SUPERFAMILY MEMBER-RELATED"/>
    <property type="match status" value="1"/>
</dbReference>
<dbReference type="SUPFAM" id="SSF54637">
    <property type="entry name" value="Thioesterase/thiol ester dehydrase-isomerase"/>
    <property type="match status" value="1"/>
</dbReference>
<evidence type="ECO:0000256" key="2">
    <source>
        <dbReference type="ARBA" id="ARBA00022801"/>
    </source>
</evidence>
<feature type="domain" description="Thioesterase" evidence="3">
    <location>
        <begin position="51"/>
        <end position="126"/>
    </location>
</feature>
<keyword evidence="2" id="KW-0378">Hydrolase</keyword>
<protein>
    <submittedName>
        <fullName evidence="4">Thioesterase</fullName>
    </submittedName>
</protein>
<dbReference type="PANTHER" id="PTHR21660:SF1">
    <property type="entry name" value="ACYL-COENZYME A THIOESTERASE 13"/>
    <property type="match status" value="1"/>
</dbReference>
<dbReference type="InterPro" id="IPR039298">
    <property type="entry name" value="ACOT13"/>
</dbReference>
<dbReference type="InterPro" id="IPR003736">
    <property type="entry name" value="PAAI_dom"/>
</dbReference>
<evidence type="ECO:0000313" key="5">
    <source>
        <dbReference type="Proteomes" id="UP000092565"/>
    </source>
</evidence>
<comment type="similarity">
    <text evidence="1">Belongs to the thioesterase PaaI family.</text>
</comment>
<accession>A0A1B0ZNA4</accession>
<name>A0A1B0ZNA4_9RHOB</name>
<keyword evidence="5" id="KW-1185">Reference proteome</keyword>
<evidence type="ECO:0000256" key="1">
    <source>
        <dbReference type="ARBA" id="ARBA00008324"/>
    </source>
</evidence>
<dbReference type="InterPro" id="IPR029069">
    <property type="entry name" value="HotDog_dom_sf"/>
</dbReference>
<sequence>MTATMTPADLQSVLAEGFADWVQALDLTVTEASPEQTTLRMPLTPNLARMGGIVSGQALAALADTSMVLAAFAHQGGVRPLATTDLHTQFLRPGVGSAILCRAQVVRAGKALVFARAEMSEEDSGKLVATATASFFAA</sequence>
<proteinExistence type="inferred from homology"/>
<gene>
    <name evidence="4" type="ORF">JL2886_00711</name>
</gene>
<dbReference type="NCBIfam" id="TIGR00369">
    <property type="entry name" value="unchar_dom_1"/>
    <property type="match status" value="1"/>
</dbReference>
<dbReference type="InterPro" id="IPR006683">
    <property type="entry name" value="Thioestr_dom"/>
</dbReference>
<evidence type="ECO:0000259" key="3">
    <source>
        <dbReference type="Pfam" id="PF03061"/>
    </source>
</evidence>